<dbReference type="RefSeq" id="XP_001597254.1">
    <property type="nucleotide sequence ID" value="XM_001597204.1"/>
</dbReference>
<gene>
    <name evidence="2" type="ORF">SS1G_01448</name>
</gene>
<dbReference type="KEGG" id="ssl:SS1G_01448"/>
<reference evidence="3" key="1">
    <citation type="journal article" date="2011" name="PLoS Genet.">
        <title>Genomic analysis of the necrotrophic fungal pathogens Sclerotinia sclerotiorum and Botrytis cinerea.</title>
        <authorList>
            <person name="Amselem J."/>
            <person name="Cuomo C.A."/>
            <person name="van Kan J.A."/>
            <person name="Viaud M."/>
            <person name="Benito E.P."/>
            <person name="Couloux A."/>
            <person name="Coutinho P.M."/>
            <person name="de Vries R.P."/>
            <person name="Dyer P.S."/>
            <person name="Fillinger S."/>
            <person name="Fournier E."/>
            <person name="Gout L."/>
            <person name="Hahn M."/>
            <person name="Kohn L."/>
            <person name="Lapalu N."/>
            <person name="Plummer K.M."/>
            <person name="Pradier J.M."/>
            <person name="Quevillon E."/>
            <person name="Sharon A."/>
            <person name="Simon A."/>
            <person name="ten Have A."/>
            <person name="Tudzynski B."/>
            <person name="Tudzynski P."/>
            <person name="Wincker P."/>
            <person name="Andrew M."/>
            <person name="Anthouard V."/>
            <person name="Beever R.E."/>
            <person name="Beffa R."/>
            <person name="Benoit I."/>
            <person name="Bouzid O."/>
            <person name="Brault B."/>
            <person name="Chen Z."/>
            <person name="Choquer M."/>
            <person name="Collemare J."/>
            <person name="Cotton P."/>
            <person name="Danchin E.G."/>
            <person name="Da Silva C."/>
            <person name="Gautier A."/>
            <person name="Giraud C."/>
            <person name="Giraud T."/>
            <person name="Gonzalez C."/>
            <person name="Grossetete S."/>
            <person name="Guldener U."/>
            <person name="Henrissat B."/>
            <person name="Howlett B.J."/>
            <person name="Kodira C."/>
            <person name="Kretschmer M."/>
            <person name="Lappartient A."/>
            <person name="Leroch M."/>
            <person name="Levis C."/>
            <person name="Mauceli E."/>
            <person name="Neuveglise C."/>
            <person name="Oeser B."/>
            <person name="Pearson M."/>
            <person name="Poulain J."/>
            <person name="Poussereau N."/>
            <person name="Quesneville H."/>
            <person name="Rascle C."/>
            <person name="Schumacher J."/>
            <person name="Segurens B."/>
            <person name="Sexton A."/>
            <person name="Silva E."/>
            <person name="Sirven C."/>
            <person name="Soanes D.M."/>
            <person name="Talbot N.J."/>
            <person name="Templeton M."/>
            <person name="Yandava C."/>
            <person name="Yarden O."/>
            <person name="Zeng Q."/>
            <person name="Rollins J.A."/>
            <person name="Lebrun M.H."/>
            <person name="Dickman M."/>
        </authorList>
    </citation>
    <scope>NUCLEOTIDE SEQUENCE [LARGE SCALE GENOMIC DNA]</scope>
    <source>
        <strain evidence="3">ATCC 18683 / 1980 / Ss-1</strain>
    </source>
</reference>
<feature type="region of interest" description="Disordered" evidence="1">
    <location>
        <begin position="24"/>
        <end position="51"/>
    </location>
</feature>
<dbReference type="HOGENOM" id="CLU_1807377_0_0_1"/>
<dbReference type="AlphaFoldDB" id="A7E820"/>
<evidence type="ECO:0000313" key="3">
    <source>
        <dbReference type="Proteomes" id="UP000001312"/>
    </source>
</evidence>
<proteinExistence type="predicted"/>
<dbReference type="GeneID" id="5493732"/>
<dbReference type="InParanoid" id="A7E820"/>
<evidence type="ECO:0000313" key="2">
    <source>
        <dbReference type="EMBL" id="EDN96522.1"/>
    </source>
</evidence>
<feature type="compositionally biased region" description="Acidic residues" evidence="1">
    <location>
        <begin position="28"/>
        <end position="37"/>
    </location>
</feature>
<dbReference type="EMBL" id="CH476622">
    <property type="protein sequence ID" value="EDN96522.1"/>
    <property type="molecule type" value="Genomic_DNA"/>
</dbReference>
<name>A7E820_SCLS1</name>
<protein>
    <submittedName>
        <fullName evidence="2">Uncharacterized protein</fullName>
    </submittedName>
</protein>
<dbReference type="Proteomes" id="UP000001312">
    <property type="component" value="Unassembled WGS sequence"/>
</dbReference>
<sequence length="143" mass="16482">MLGSMDLAEVRDSRLLGVLRNWAGNNSNEEDKDEDSEYHENFESMSNDNYFSYDNDTSHQAEILNHNNNQVYTTKNNEQFFGSNLFNNPFQAVEDQENNSGGYLYLYLLKPVEAQYKTSPISKTPIQHFLAKKTKLYMSQSGS</sequence>
<organism evidence="2 3">
    <name type="scientific">Sclerotinia sclerotiorum (strain ATCC 18683 / 1980 / Ss-1)</name>
    <name type="common">White mold</name>
    <name type="synonym">Whetzelinia sclerotiorum</name>
    <dbReference type="NCBI Taxonomy" id="665079"/>
    <lineage>
        <taxon>Eukaryota</taxon>
        <taxon>Fungi</taxon>
        <taxon>Dikarya</taxon>
        <taxon>Ascomycota</taxon>
        <taxon>Pezizomycotina</taxon>
        <taxon>Leotiomycetes</taxon>
        <taxon>Helotiales</taxon>
        <taxon>Sclerotiniaceae</taxon>
        <taxon>Sclerotinia</taxon>
    </lineage>
</organism>
<accession>A7E820</accession>
<evidence type="ECO:0000256" key="1">
    <source>
        <dbReference type="SAM" id="MobiDB-lite"/>
    </source>
</evidence>
<keyword evidence="3" id="KW-1185">Reference proteome</keyword>